<dbReference type="EMBL" id="BGPR01000238">
    <property type="protein sequence ID" value="GBM07104.1"/>
    <property type="molecule type" value="Genomic_DNA"/>
</dbReference>
<comment type="caution">
    <text evidence="1">The sequence shown here is derived from an EMBL/GenBank/DDBJ whole genome shotgun (WGS) entry which is preliminary data.</text>
</comment>
<name>A0A4Y2CTB2_ARAVE</name>
<accession>A0A4Y2CTB2</accession>
<dbReference type="Proteomes" id="UP000499080">
    <property type="component" value="Unassembled WGS sequence"/>
</dbReference>
<gene>
    <name evidence="1" type="ORF">AVEN_177070_1</name>
</gene>
<proteinExistence type="predicted"/>
<evidence type="ECO:0000313" key="1">
    <source>
        <dbReference type="EMBL" id="GBM07104.1"/>
    </source>
</evidence>
<keyword evidence="2" id="KW-1185">Reference proteome</keyword>
<evidence type="ECO:0000313" key="2">
    <source>
        <dbReference type="Proteomes" id="UP000499080"/>
    </source>
</evidence>
<organism evidence="1 2">
    <name type="scientific">Araneus ventricosus</name>
    <name type="common">Orbweaver spider</name>
    <name type="synonym">Epeira ventricosa</name>
    <dbReference type="NCBI Taxonomy" id="182803"/>
    <lineage>
        <taxon>Eukaryota</taxon>
        <taxon>Metazoa</taxon>
        <taxon>Ecdysozoa</taxon>
        <taxon>Arthropoda</taxon>
        <taxon>Chelicerata</taxon>
        <taxon>Arachnida</taxon>
        <taxon>Araneae</taxon>
        <taxon>Araneomorphae</taxon>
        <taxon>Entelegynae</taxon>
        <taxon>Araneoidea</taxon>
        <taxon>Araneidae</taxon>
        <taxon>Araneus</taxon>
    </lineage>
</organism>
<sequence>MIMELADGLHFNPEATFLLDPSKPDLFDATRIELSQPGWSFTPSPHPLLLPSLKANRNGMWLARIIGPYQARLLSDFGTSKGPNRLIPAFVAVARKFRQPGSGLARCERVKKLFSEMGVGIDSLKLEGFSEALVQVEAIFNEFISNCTKDAKKSVLFHACSLNYFVNDQWLSRRDHRKSATLESSPPVLGNGMLE</sequence>
<dbReference type="AlphaFoldDB" id="A0A4Y2CTB2"/>
<reference evidence="1 2" key="1">
    <citation type="journal article" date="2019" name="Sci. Rep.">
        <title>Orb-weaving spider Araneus ventricosus genome elucidates the spidroin gene catalogue.</title>
        <authorList>
            <person name="Kono N."/>
            <person name="Nakamura H."/>
            <person name="Ohtoshi R."/>
            <person name="Moran D.A.P."/>
            <person name="Shinohara A."/>
            <person name="Yoshida Y."/>
            <person name="Fujiwara M."/>
            <person name="Mori M."/>
            <person name="Tomita M."/>
            <person name="Arakawa K."/>
        </authorList>
    </citation>
    <scope>NUCLEOTIDE SEQUENCE [LARGE SCALE GENOMIC DNA]</scope>
</reference>
<protein>
    <submittedName>
        <fullName evidence="1">Uncharacterized protein</fullName>
    </submittedName>
</protein>